<protein>
    <submittedName>
        <fullName evidence="3">Glycosyl transferase group 1</fullName>
    </submittedName>
</protein>
<dbReference type="InterPro" id="IPR050194">
    <property type="entry name" value="Glycosyltransferase_grp1"/>
</dbReference>
<feature type="domain" description="Glycosyltransferase subfamily 4-like N-terminal" evidence="2">
    <location>
        <begin position="15"/>
        <end position="208"/>
    </location>
</feature>
<dbReference type="Proteomes" id="UP000006860">
    <property type="component" value="Chromosome"/>
</dbReference>
<dbReference type="EMBL" id="CP002546">
    <property type="protein sequence ID" value="ADY59250.1"/>
    <property type="molecule type" value="Genomic_DNA"/>
</dbReference>
<dbReference type="Pfam" id="PF13439">
    <property type="entry name" value="Glyco_transf_4"/>
    <property type="match status" value="1"/>
</dbReference>
<dbReference type="SUPFAM" id="SSF53756">
    <property type="entry name" value="UDP-Glycosyltransferase/glycogen phosphorylase"/>
    <property type="match status" value="1"/>
</dbReference>
<dbReference type="Pfam" id="PF00534">
    <property type="entry name" value="Glycos_transf_1"/>
    <property type="match status" value="1"/>
</dbReference>
<organism evidence="3 4">
    <name type="scientific">Rubinisphaera brasiliensis (strain ATCC 49424 / DSM 5305 / JCM 21570 / IAM 15109 / NBRC 103401 / IFAM 1448)</name>
    <name type="common">Planctomyces brasiliensis</name>
    <dbReference type="NCBI Taxonomy" id="756272"/>
    <lineage>
        <taxon>Bacteria</taxon>
        <taxon>Pseudomonadati</taxon>
        <taxon>Planctomycetota</taxon>
        <taxon>Planctomycetia</taxon>
        <taxon>Planctomycetales</taxon>
        <taxon>Planctomycetaceae</taxon>
        <taxon>Rubinisphaera</taxon>
    </lineage>
</organism>
<proteinExistence type="predicted"/>
<dbReference type="GO" id="GO:0016757">
    <property type="term" value="F:glycosyltransferase activity"/>
    <property type="evidence" value="ECO:0007669"/>
    <property type="project" value="InterPro"/>
</dbReference>
<keyword evidence="4" id="KW-1185">Reference proteome</keyword>
<reference evidence="4" key="1">
    <citation type="submission" date="2011-02" db="EMBL/GenBank/DDBJ databases">
        <title>The complete genome of Planctomyces brasiliensis DSM 5305.</title>
        <authorList>
            <person name="Lucas S."/>
            <person name="Copeland A."/>
            <person name="Lapidus A."/>
            <person name="Bruce D."/>
            <person name="Goodwin L."/>
            <person name="Pitluck S."/>
            <person name="Kyrpides N."/>
            <person name="Mavromatis K."/>
            <person name="Pagani I."/>
            <person name="Ivanova N."/>
            <person name="Ovchinnikova G."/>
            <person name="Lu M."/>
            <person name="Detter J.C."/>
            <person name="Han C."/>
            <person name="Land M."/>
            <person name="Hauser L."/>
            <person name="Markowitz V."/>
            <person name="Cheng J.-F."/>
            <person name="Hugenholtz P."/>
            <person name="Woyke T."/>
            <person name="Wu D."/>
            <person name="Tindall B."/>
            <person name="Pomrenke H.G."/>
            <person name="Brambilla E."/>
            <person name="Klenk H.-P."/>
            <person name="Eisen J.A."/>
        </authorList>
    </citation>
    <scope>NUCLEOTIDE SEQUENCE [LARGE SCALE GENOMIC DNA]</scope>
    <source>
        <strain evidence="4">ATCC 49424 / DSM 5305 / JCM 21570 / IAM 15109 / NBRC 103401 / IFAM 1448</strain>
    </source>
</reference>
<dbReference type="InterPro" id="IPR028098">
    <property type="entry name" value="Glyco_trans_4-like_N"/>
</dbReference>
<dbReference type="Gene3D" id="3.40.50.2000">
    <property type="entry name" value="Glycogen Phosphorylase B"/>
    <property type="match status" value="2"/>
</dbReference>
<dbReference type="KEGG" id="pbs:Plabr_1639"/>
<name>F0SSH9_RUBBR</name>
<dbReference type="OrthoDB" id="258796at2"/>
<dbReference type="eggNOG" id="COG0438">
    <property type="taxonomic scope" value="Bacteria"/>
</dbReference>
<dbReference type="PANTHER" id="PTHR45947">
    <property type="entry name" value="SULFOQUINOVOSYL TRANSFERASE SQD2"/>
    <property type="match status" value="1"/>
</dbReference>
<evidence type="ECO:0000313" key="4">
    <source>
        <dbReference type="Proteomes" id="UP000006860"/>
    </source>
</evidence>
<sequence length="409" mass="46373">MKFCDITISYNENSGGIRTYLDEKRKYLLEHTDHEHVLIVPGDSDHVEIEDRTRTYYISAPTIPGHAPYRAFWRPRPIADVLDDCRPDVIELGSYYVSSWSAFSYRNRQLKNRHPVCIGGYFHTDVSRALVEGPFERMVTESVADWSHTLEEIGYQLGHMLSLGVESYIGSVFERCDLRMAASIQQADRLKEYGIEDVNVVPLGVDLELFHPDKRDPELRKKHGVGPDDIMMIYGGRLNEEKDVLLLVESFQHLPVDANYHLLILGEGPLREDLESSTRNMENVHILPYCTDQESYAKLIASSDMYVTAGPYETFGLSVAEAQAAGLPVIGVNSGALPERVDDSIGRLGPAHDAQEFARNIQEVTKLRREMAAASRQWAEKNYSWKSTFEREFQLYHDALATQVDVATA</sequence>
<evidence type="ECO:0000313" key="3">
    <source>
        <dbReference type="EMBL" id="ADY59250.1"/>
    </source>
</evidence>
<dbReference type="HOGENOM" id="CLU_009583_2_0_0"/>
<dbReference type="STRING" id="756272.Plabr_1639"/>
<dbReference type="RefSeq" id="WP_013627977.1">
    <property type="nucleotide sequence ID" value="NC_015174.1"/>
</dbReference>
<keyword evidence="3" id="KW-0808">Transferase</keyword>
<feature type="domain" description="Glycosyl transferase family 1" evidence="1">
    <location>
        <begin position="217"/>
        <end position="373"/>
    </location>
</feature>
<dbReference type="AlphaFoldDB" id="F0SSH9"/>
<gene>
    <name evidence="3" type="ordered locus">Plabr_1639</name>
</gene>
<dbReference type="PANTHER" id="PTHR45947:SF3">
    <property type="entry name" value="SULFOQUINOVOSYL TRANSFERASE SQD2"/>
    <property type="match status" value="1"/>
</dbReference>
<evidence type="ECO:0000259" key="2">
    <source>
        <dbReference type="Pfam" id="PF13439"/>
    </source>
</evidence>
<evidence type="ECO:0000259" key="1">
    <source>
        <dbReference type="Pfam" id="PF00534"/>
    </source>
</evidence>
<accession>F0SSH9</accession>
<dbReference type="InterPro" id="IPR001296">
    <property type="entry name" value="Glyco_trans_1"/>
</dbReference>